<evidence type="ECO:0000256" key="1">
    <source>
        <dbReference type="ARBA" id="ARBA00022723"/>
    </source>
</evidence>
<keyword evidence="6" id="KW-1185">Reference proteome</keyword>
<keyword evidence="2" id="KW-0863">Zinc-finger</keyword>
<gene>
    <name evidence="5" type="ORF">PABY_21350</name>
</gene>
<reference evidence="5 6" key="1">
    <citation type="submission" date="2023-09" db="EMBL/GenBank/DDBJ databases">
        <title>Pyrofollis japonicus gen. nov. sp. nov., a novel member of the family Pyrodictiaceae isolated from the Iheya North hydrothermal field.</title>
        <authorList>
            <person name="Miyazaki U."/>
            <person name="Sanari M."/>
            <person name="Tame A."/>
            <person name="Kitajima M."/>
            <person name="Okamoto A."/>
            <person name="Sawayama S."/>
            <person name="Miyazaki J."/>
            <person name="Takai K."/>
            <person name="Nakagawa S."/>
        </authorList>
    </citation>
    <scope>NUCLEOTIDE SEQUENCE [LARGE SCALE GENOMIC DNA]</scope>
    <source>
        <strain evidence="5 6">AV2</strain>
    </source>
</reference>
<dbReference type="EMBL" id="AP028907">
    <property type="protein sequence ID" value="BES82568.1"/>
    <property type="molecule type" value="Genomic_DNA"/>
</dbReference>
<organism evidence="5 6">
    <name type="scientific">Pyrodictium abyssi</name>
    <dbReference type="NCBI Taxonomy" id="54256"/>
    <lineage>
        <taxon>Archaea</taxon>
        <taxon>Thermoproteota</taxon>
        <taxon>Thermoprotei</taxon>
        <taxon>Desulfurococcales</taxon>
        <taxon>Pyrodictiaceae</taxon>
        <taxon>Pyrodictium</taxon>
    </lineage>
</organism>
<evidence type="ECO:0000259" key="4">
    <source>
        <dbReference type="Pfam" id="PF02892"/>
    </source>
</evidence>
<keyword evidence="3" id="KW-0862">Zinc</keyword>
<name>A0ABN6ZUJ5_9CREN</name>
<evidence type="ECO:0000256" key="3">
    <source>
        <dbReference type="ARBA" id="ARBA00022833"/>
    </source>
</evidence>
<evidence type="ECO:0000256" key="2">
    <source>
        <dbReference type="ARBA" id="ARBA00022771"/>
    </source>
</evidence>
<evidence type="ECO:0000313" key="6">
    <source>
        <dbReference type="Proteomes" id="UP001341135"/>
    </source>
</evidence>
<dbReference type="Pfam" id="PF02892">
    <property type="entry name" value="zf-BED"/>
    <property type="match status" value="1"/>
</dbReference>
<dbReference type="InterPro" id="IPR003656">
    <property type="entry name" value="Znf_BED"/>
</dbReference>
<accession>A0ABN6ZUJ5</accession>
<protein>
    <recommendedName>
        <fullName evidence="4">BED-type domain-containing protein</fullName>
    </recommendedName>
</protein>
<keyword evidence="1" id="KW-0479">Metal-binding</keyword>
<dbReference type="Proteomes" id="UP001341135">
    <property type="component" value="Chromosome"/>
</dbReference>
<proteinExistence type="predicted"/>
<feature type="domain" description="BED-type" evidence="4">
    <location>
        <begin position="3"/>
        <end position="35"/>
    </location>
</feature>
<sequence>MRHKAVCPYCGKTITGPDYKTVRDLMGRHMQSMHRDAVTRVREKKQNANWLAAFIMQKP</sequence>
<evidence type="ECO:0000313" key="5">
    <source>
        <dbReference type="EMBL" id="BES82568.1"/>
    </source>
</evidence>